<evidence type="ECO:0000313" key="4">
    <source>
        <dbReference type="EMBL" id="MDM9630700.1"/>
    </source>
</evidence>
<dbReference type="InterPro" id="IPR051478">
    <property type="entry name" value="Beta-lactamase-like_AB/R"/>
</dbReference>
<evidence type="ECO:0000259" key="3">
    <source>
        <dbReference type="Pfam" id="PF00144"/>
    </source>
</evidence>
<dbReference type="PANTHER" id="PTHR22935">
    <property type="entry name" value="PENICILLIN-BINDING PROTEIN"/>
    <property type="match status" value="1"/>
</dbReference>
<dbReference type="Gene3D" id="3.40.710.10">
    <property type="entry name" value="DD-peptidase/beta-lactamase superfamily"/>
    <property type="match status" value="1"/>
</dbReference>
<feature type="signal peptide" evidence="2">
    <location>
        <begin position="1"/>
        <end position="23"/>
    </location>
</feature>
<protein>
    <submittedName>
        <fullName evidence="4">Serine hydrolase domain-containing protein</fullName>
        <ecNumber evidence="4">3.1.1.103</ecNumber>
    </submittedName>
</protein>
<dbReference type="InterPro" id="IPR012338">
    <property type="entry name" value="Beta-lactam/transpept-like"/>
</dbReference>
<gene>
    <name evidence="4" type="ORF">QU605_04415</name>
</gene>
<proteinExistence type="inferred from homology"/>
<keyword evidence="4" id="KW-0378">Hydrolase</keyword>
<name>A0ABT7WCQ8_9FLAO</name>
<dbReference type="GO" id="GO:0016787">
    <property type="term" value="F:hydrolase activity"/>
    <property type="evidence" value="ECO:0007669"/>
    <property type="project" value="UniProtKB-KW"/>
</dbReference>
<evidence type="ECO:0000256" key="1">
    <source>
        <dbReference type="ARBA" id="ARBA00038473"/>
    </source>
</evidence>
<dbReference type="EMBL" id="JAUDUY010000002">
    <property type="protein sequence ID" value="MDM9630700.1"/>
    <property type="molecule type" value="Genomic_DNA"/>
</dbReference>
<dbReference type="Pfam" id="PF00144">
    <property type="entry name" value="Beta-lactamase"/>
    <property type="match status" value="1"/>
</dbReference>
<evidence type="ECO:0000313" key="5">
    <source>
        <dbReference type="Proteomes" id="UP001174839"/>
    </source>
</evidence>
<comment type="caution">
    <text evidence="4">The sequence shown here is derived from an EMBL/GenBank/DDBJ whole genome shotgun (WGS) entry which is preliminary data.</text>
</comment>
<sequence length="485" mass="54357">MKMRRKYFYILCCLLFSSANLPAQNETASYEEALKLIEVWLDAQKDFEDIPGISASIVEDQKLLWSGAVGSANPESNAPFTEATLCSICSISKLFTSVAIMKLYDDGKLRLDDRLADLLPAYDLKQQFPDSGPITVRTLLTHSSGLPREAGYPYWTGPDFPFPSTEEIDARLSEQESLYPASTYFQYSNLALTLLGEIVTEISGIPYETFVQQNILTPLNLSDTRPEMPESLYGSELAIGYSALNRGGEREKVAFFQANGITPAAGFTSNVTDLGRFASWQFRLRESKTAEILKPATLKYMQSVHWTNPNWKTTWGLGFRVYKGPNGTTWAGHGGSCPGYRSSFEMDLKNKRGYSVMINSSGTNPMKYVMGMHAILTKMTKKGSETETAPDASKKDLSEYLGYYNPMPWSSEEYIGSWDGDLVILNLPSDKPADAMTKFRYIEGDTFRRVRGDGTLGETLVFERDETGKITRYSQHGNYTLRINR</sequence>
<keyword evidence="5" id="KW-1185">Reference proteome</keyword>
<dbReference type="Proteomes" id="UP001174839">
    <property type="component" value="Unassembled WGS sequence"/>
</dbReference>
<dbReference type="EC" id="3.1.1.103" evidence="4"/>
<dbReference type="RefSeq" id="WP_289724069.1">
    <property type="nucleotide sequence ID" value="NZ_JAUDUY010000002.1"/>
</dbReference>
<dbReference type="SUPFAM" id="SSF56601">
    <property type="entry name" value="beta-lactamase/transpeptidase-like"/>
    <property type="match status" value="1"/>
</dbReference>
<dbReference type="PANTHER" id="PTHR22935:SF95">
    <property type="entry name" value="BETA-LACTAMASE-LIKE 1-RELATED"/>
    <property type="match status" value="1"/>
</dbReference>
<keyword evidence="2" id="KW-0732">Signal</keyword>
<evidence type="ECO:0000256" key="2">
    <source>
        <dbReference type="SAM" id="SignalP"/>
    </source>
</evidence>
<feature type="domain" description="Beta-lactamase-related" evidence="3">
    <location>
        <begin position="48"/>
        <end position="367"/>
    </location>
</feature>
<accession>A0ABT7WCQ8</accession>
<feature type="chain" id="PRO_5046079689" evidence="2">
    <location>
        <begin position="24"/>
        <end position="485"/>
    </location>
</feature>
<organism evidence="4 5">
    <name type="scientific">Robiginitalea aurantiaca</name>
    <dbReference type="NCBI Taxonomy" id="3056915"/>
    <lineage>
        <taxon>Bacteria</taxon>
        <taxon>Pseudomonadati</taxon>
        <taxon>Bacteroidota</taxon>
        <taxon>Flavobacteriia</taxon>
        <taxon>Flavobacteriales</taxon>
        <taxon>Flavobacteriaceae</taxon>
        <taxon>Robiginitalea</taxon>
    </lineage>
</organism>
<reference evidence="4" key="1">
    <citation type="submission" date="2023-06" db="EMBL/GenBank/DDBJ databases">
        <title>Robiginitalea aurantiacus sp. nov. and Algoriphagus sediminis sp. nov., isolated from coastal sediment.</title>
        <authorList>
            <person name="Zhou Z.Y."/>
            <person name="An J."/>
            <person name="Jia Y.W."/>
            <person name="Du Z.J."/>
        </authorList>
    </citation>
    <scope>NUCLEOTIDE SEQUENCE</scope>
    <source>
        <strain evidence="4">M39</strain>
    </source>
</reference>
<dbReference type="InterPro" id="IPR001466">
    <property type="entry name" value="Beta-lactam-related"/>
</dbReference>
<comment type="similarity">
    <text evidence="1">Belongs to the beta-lactamase family.</text>
</comment>